<feature type="signal peptide" evidence="11">
    <location>
        <begin position="1"/>
        <end position="25"/>
    </location>
</feature>
<keyword evidence="8" id="KW-0325">Glycoprotein</keyword>
<evidence type="ECO:0000256" key="10">
    <source>
        <dbReference type="SAM" id="Phobius"/>
    </source>
</evidence>
<evidence type="ECO:0000256" key="6">
    <source>
        <dbReference type="ARBA" id="ARBA00023034"/>
    </source>
</evidence>
<dbReference type="Pfam" id="PF03567">
    <property type="entry name" value="Sulfotransfer_2"/>
    <property type="match status" value="1"/>
</dbReference>
<dbReference type="GO" id="GO:0000139">
    <property type="term" value="C:Golgi membrane"/>
    <property type="evidence" value="ECO:0007669"/>
    <property type="project" value="UniProtKB-SubCell"/>
</dbReference>
<dbReference type="EMBL" id="JAFCMP010000061">
    <property type="protein sequence ID" value="KAG5188881.1"/>
    <property type="molecule type" value="Genomic_DNA"/>
</dbReference>
<dbReference type="InterPro" id="IPR018011">
    <property type="entry name" value="Carb_sulfotrans_8-10"/>
</dbReference>
<keyword evidence="4 10" id="KW-0812">Transmembrane</keyword>
<evidence type="ECO:0000256" key="11">
    <source>
        <dbReference type="SAM" id="SignalP"/>
    </source>
</evidence>
<comment type="similarity">
    <text evidence="2">Belongs to the sulfotransferase 2 family.</text>
</comment>
<feature type="compositionally biased region" description="Gly residues" evidence="9">
    <location>
        <begin position="246"/>
        <end position="255"/>
    </location>
</feature>
<evidence type="ECO:0000313" key="13">
    <source>
        <dbReference type="Proteomes" id="UP000664859"/>
    </source>
</evidence>
<dbReference type="PANTHER" id="PTHR12137:SF54">
    <property type="entry name" value="CARBOHYDRATE SULFOTRANSFERASE"/>
    <property type="match status" value="1"/>
</dbReference>
<dbReference type="Proteomes" id="UP000664859">
    <property type="component" value="Unassembled WGS sequence"/>
</dbReference>
<name>A0A835Z948_9STRA</name>
<comment type="subcellular location">
    <subcellularLocation>
        <location evidence="1">Golgi apparatus membrane</location>
        <topology evidence="1">Single-pass type II membrane protein</topology>
    </subcellularLocation>
</comment>
<feature type="transmembrane region" description="Helical" evidence="10">
    <location>
        <begin position="378"/>
        <end position="396"/>
    </location>
</feature>
<keyword evidence="6" id="KW-0333">Golgi apparatus</keyword>
<dbReference type="AlphaFoldDB" id="A0A835Z948"/>
<accession>A0A835Z948</accession>
<keyword evidence="3 12" id="KW-0808">Transferase</keyword>
<evidence type="ECO:0000256" key="2">
    <source>
        <dbReference type="ARBA" id="ARBA00006339"/>
    </source>
</evidence>
<sequence>MRLNAALAIPGVVVLALGLLVISKGMRCTGDGVTTAAHVTAPAPVMDNLYQHWIIVPEIKLLFCFIEKVGCESFNDLFRSYRSRWDPRQAKGRKPWRLNNMKAHNMSEADVDRLVLDETWHKAVFFREPLERFLSAFRSKCEPGHDTDREHCTDTFGSKDPPFAVAIDRLRQAPPITDAHWRPQSDFCGGLPSKLSHFQTVEQLDPATSHEKVSALLHTLGVQPESIPAFHRHFPRPASSVADSSGTGGGGGSGLGAKQKAGAVPNETHLTHAADALRKYYLSPAMACAVVQYYIDDYLLFGIALPQWAPSSSALRRLRGTWKVSNQDVSIHAHDREVRERPLGAALQTLATTATWVRCSLKSGRMAKHDKPQTLKSMVINLWSLVSILGPMVLIVRMETWQAVLAVWVAVTLLMMIVPPFGWLRPHAYSDFEWNRRR</sequence>
<dbReference type="GO" id="GO:0008146">
    <property type="term" value="F:sulfotransferase activity"/>
    <property type="evidence" value="ECO:0007669"/>
    <property type="project" value="InterPro"/>
</dbReference>
<keyword evidence="13" id="KW-1185">Reference proteome</keyword>
<evidence type="ECO:0000256" key="3">
    <source>
        <dbReference type="ARBA" id="ARBA00022679"/>
    </source>
</evidence>
<reference evidence="12" key="1">
    <citation type="submission" date="2021-02" db="EMBL/GenBank/DDBJ databases">
        <title>First Annotated Genome of the Yellow-green Alga Tribonema minus.</title>
        <authorList>
            <person name="Mahan K.M."/>
        </authorList>
    </citation>
    <scope>NUCLEOTIDE SEQUENCE</scope>
    <source>
        <strain evidence="12">UTEX B ZZ1240</strain>
    </source>
</reference>
<comment type="caution">
    <text evidence="12">The sequence shown here is derived from an EMBL/GenBank/DDBJ whole genome shotgun (WGS) entry which is preliminary data.</text>
</comment>
<evidence type="ECO:0000256" key="9">
    <source>
        <dbReference type="SAM" id="MobiDB-lite"/>
    </source>
</evidence>
<feature type="chain" id="PRO_5032396745" evidence="11">
    <location>
        <begin position="26"/>
        <end position="438"/>
    </location>
</feature>
<keyword evidence="7 10" id="KW-0472">Membrane</keyword>
<feature type="transmembrane region" description="Helical" evidence="10">
    <location>
        <begin position="403"/>
        <end position="424"/>
    </location>
</feature>
<keyword evidence="11" id="KW-0732">Signal</keyword>
<dbReference type="InterPro" id="IPR005331">
    <property type="entry name" value="Sulfotransferase"/>
</dbReference>
<evidence type="ECO:0000256" key="5">
    <source>
        <dbReference type="ARBA" id="ARBA00022989"/>
    </source>
</evidence>
<evidence type="ECO:0000256" key="4">
    <source>
        <dbReference type="ARBA" id="ARBA00022692"/>
    </source>
</evidence>
<evidence type="ECO:0000256" key="7">
    <source>
        <dbReference type="ARBA" id="ARBA00023136"/>
    </source>
</evidence>
<organism evidence="12 13">
    <name type="scientific">Tribonema minus</name>
    <dbReference type="NCBI Taxonomy" id="303371"/>
    <lineage>
        <taxon>Eukaryota</taxon>
        <taxon>Sar</taxon>
        <taxon>Stramenopiles</taxon>
        <taxon>Ochrophyta</taxon>
        <taxon>PX clade</taxon>
        <taxon>Xanthophyceae</taxon>
        <taxon>Tribonematales</taxon>
        <taxon>Tribonemataceae</taxon>
        <taxon>Tribonema</taxon>
    </lineage>
</organism>
<dbReference type="GO" id="GO:0016051">
    <property type="term" value="P:carbohydrate biosynthetic process"/>
    <property type="evidence" value="ECO:0007669"/>
    <property type="project" value="InterPro"/>
</dbReference>
<gene>
    <name evidence="12" type="ORF">JKP88DRAFT_303493</name>
</gene>
<evidence type="ECO:0000256" key="8">
    <source>
        <dbReference type="ARBA" id="ARBA00023180"/>
    </source>
</evidence>
<proteinExistence type="inferred from homology"/>
<protein>
    <submittedName>
        <fullName evidence="12">Sulfotransferase family-domain-containing protein</fullName>
    </submittedName>
</protein>
<dbReference type="PANTHER" id="PTHR12137">
    <property type="entry name" value="CARBOHYDRATE SULFOTRANSFERASE"/>
    <property type="match status" value="1"/>
</dbReference>
<evidence type="ECO:0000313" key="12">
    <source>
        <dbReference type="EMBL" id="KAG5188881.1"/>
    </source>
</evidence>
<keyword evidence="5 10" id="KW-1133">Transmembrane helix</keyword>
<evidence type="ECO:0000256" key="1">
    <source>
        <dbReference type="ARBA" id="ARBA00004323"/>
    </source>
</evidence>
<dbReference type="OrthoDB" id="206904at2759"/>
<feature type="region of interest" description="Disordered" evidence="9">
    <location>
        <begin position="236"/>
        <end position="261"/>
    </location>
</feature>